<dbReference type="EMBL" id="CCAZ020000001">
    <property type="protein sequence ID" value="CEG06735.1"/>
    <property type="molecule type" value="Genomic_DNA"/>
</dbReference>
<gene>
    <name evidence="1" type="ORF">BN961_00105</name>
</gene>
<organism evidence="1 2">
    <name type="scientific">Afipia felis</name>
    <name type="common">Cat scratch disease bacillus</name>
    <dbReference type="NCBI Taxonomy" id="1035"/>
    <lineage>
        <taxon>Bacteria</taxon>
        <taxon>Pseudomonadati</taxon>
        <taxon>Pseudomonadota</taxon>
        <taxon>Alphaproteobacteria</taxon>
        <taxon>Hyphomicrobiales</taxon>
        <taxon>Nitrobacteraceae</taxon>
        <taxon>Afipia</taxon>
    </lineage>
</organism>
<name>A0A090MGB5_AFIFE</name>
<dbReference type="RefSeq" id="WP_009337660.1">
    <property type="nucleotide sequence ID" value="NZ_CCAZ020000001.1"/>
</dbReference>
<dbReference type="STRING" id="1035.BN961_00105"/>
<sequence>MSKLDPILNTSLPPAFRKVRLTLARERGHPVGDEEVGYVLVMPLTPEGNIDHELWRQHKEACRISRLRPDEREAHGHLVRRPGGSWAFRYDTGPDEAGYHFEDERFVEGEYVSIREEGETHPFRVMRVERL</sequence>
<evidence type="ECO:0000313" key="1">
    <source>
        <dbReference type="EMBL" id="CEG06735.1"/>
    </source>
</evidence>
<proteinExistence type="predicted"/>
<dbReference type="Proteomes" id="UP000035762">
    <property type="component" value="Unassembled WGS sequence"/>
</dbReference>
<evidence type="ECO:0000313" key="2">
    <source>
        <dbReference type="Proteomes" id="UP000035762"/>
    </source>
</evidence>
<comment type="caution">
    <text evidence="1">The sequence shown here is derived from an EMBL/GenBank/DDBJ whole genome shotgun (WGS) entry which is preliminary data.</text>
</comment>
<dbReference type="AlphaFoldDB" id="A0A090MGB5"/>
<accession>A0A090MGB5</accession>
<dbReference type="OrthoDB" id="9801741at2"/>
<keyword evidence="2" id="KW-1185">Reference proteome</keyword>
<reference evidence="1 2" key="1">
    <citation type="journal article" date="2014" name="Genome Announc.">
        <title>Genome Sequence of Afipia felis Strain 76713, Isolated in Hospital Water Using an Amoeba Co-Culture Procedure.</title>
        <authorList>
            <person name="Benamar S."/>
            <person name="La Scola B."/>
            <person name="Croce O."/>
        </authorList>
    </citation>
    <scope>NUCLEOTIDE SEQUENCE [LARGE SCALE GENOMIC DNA]</scope>
    <source>
        <strain evidence="1 2">76713</strain>
    </source>
</reference>
<protein>
    <submittedName>
        <fullName evidence="1">Uncharacterized protein</fullName>
    </submittedName>
</protein>